<dbReference type="PANTHER" id="PTHR16301:SF20">
    <property type="entry name" value="IMPACT FAMILY MEMBER YIGZ"/>
    <property type="match status" value="1"/>
</dbReference>
<organism evidence="4">
    <name type="scientific">Caldithrix abyssi</name>
    <dbReference type="NCBI Taxonomy" id="187145"/>
    <lineage>
        <taxon>Bacteria</taxon>
        <taxon>Pseudomonadati</taxon>
        <taxon>Calditrichota</taxon>
        <taxon>Calditrichia</taxon>
        <taxon>Calditrichales</taxon>
        <taxon>Calditrichaceae</taxon>
        <taxon>Caldithrix</taxon>
    </lineage>
</organism>
<comment type="similarity">
    <text evidence="1">Belongs to the IMPACT family.</text>
</comment>
<dbReference type="InterPro" id="IPR001498">
    <property type="entry name" value="Impact_N"/>
</dbReference>
<name>A0A7V1LPJ0_CALAY</name>
<evidence type="ECO:0000259" key="3">
    <source>
        <dbReference type="Pfam" id="PF09186"/>
    </source>
</evidence>
<dbReference type="PROSITE" id="PS00910">
    <property type="entry name" value="UPF0029"/>
    <property type="match status" value="1"/>
</dbReference>
<evidence type="ECO:0000256" key="1">
    <source>
        <dbReference type="ARBA" id="ARBA00007665"/>
    </source>
</evidence>
<dbReference type="SUPFAM" id="SSF54211">
    <property type="entry name" value="Ribosomal protein S5 domain 2-like"/>
    <property type="match status" value="1"/>
</dbReference>
<evidence type="ECO:0000313" key="4">
    <source>
        <dbReference type="EMBL" id="HED11793.1"/>
    </source>
</evidence>
<dbReference type="Pfam" id="PF01205">
    <property type="entry name" value="Impact_N"/>
    <property type="match status" value="1"/>
</dbReference>
<dbReference type="Pfam" id="PF09186">
    <property type="entry name" value="DUF1949"/>
    <property type="match status" value="1"/>
</dbReference>
<comment type="caution">
    <text evidence="4">The sequence shown here is derived from an EMBL/GenBank/DDBJ whole genome shotgun (WGS) entry which is preliminary data.</text>
</comment>
<dbReference type="InterPro" id="IPR020569">
    <property type="entry name" value="UPF0029_Impact_CS"/>
</dbReference>
<feature type="domain" description="Impact N-terminal" evidence="2">
    <location>
        <begin position="22"/>
        <end position="125"/>
    </location>
</feature>
<evidence type="ECO:0000259" key="2">
    <source>
        <dbReference type="Pfam" id="PF01205"/>
    </source>
</evidence>
<protein>
    <submittedName>
        <fullName evidence="4">YigZ family protein</fullName>
    </submittedName>
</protein>
<dbReference type="InterPro" id="IPR015269">
    <property type="entry name" value="UPF0029_Impact_C"/>
</dbReference>
<dbReference type="InterPro" id="IPR035647">
    <property type="entry name" value="EFG_III/V"/>
</dbReference>
<dbReference type="Gene3D" id="3.30.70.240">
    <property type="match status" value="1"/>
</dbReference>
<accession>A0A7V1LPJ0</accession>
<dbReference type="SUPFAM" id="SSF54980">
    <property type="entry name" value="EF-G C-terminal domain-like"/>
    <property type="match status" value="1"/>
</dbReference>
<dbReference type="EMBL" id="DRLD01000395">
    <property type="protein sequence ID" value="HED11793.1"/>
    <property type="molecule type" value="Genomic_DNA"/>
</dbReference>
<feature type="domain" description="UPF0029" evidence="3">
    <location>
        <begin position="141"/>
        <end position="192"/>
    </location>
</feature>
<dbReference type="GO" id="GO:0005737">
    <property type="term" value="C:cytoplasm"/>
    <property type="evidence" value="ECO:0007669"/>
    <property type="project" value="TreeGrafter"/>
</dbReference>
<reference evidence="4" key="1">
    <citation type="journal article" date="2020" name="mSystems">
        <title>Genome- and Community-Level Interaction Insights into Carbon Utilization and Element Cycling Functions of Hydrothermarchaeota in Hydrothermal Sediment.</title>
        <authorList>
            <person name="Zhou Z."/>
            <person name="Liu Y."/>
            <person name="Xu W."/>
            <person name="Pan J."/>
            <person name="Luo Z.H."/>
            <person name="Li M."/>
        </authorList>
    </citation>
    <scope>NUCLEOTIDE SEQUENCE [LARGE SCALE GENOMIC DNA]</scope>
    <source>
        <strain evidence="4">HyVt-456</strain>
    </source>
</reference>
<dbReference type="GO" id="GO:0006446">
    <property type="term" value="P:regulation of translational initiation"/>
    <property type="evidence" value="ECO:0007669"/>
    <property type="project" value="TreeGrafter"/>
</dbReference>
<dbReference type="InterPro" id="IPR036956">
    <property type="entry name" value="Impact_N_sf"/>
</dbReference>
<dbReference type="PANTHER" id="PTHR16301">
    <property type="entry name" value="IMPACT-RELATED"/>
    <property type="match status" value="1"/>
</dbReference>
<dbReference type="InterPro" id="IPR023582">
    <property type="entry name" value="Impact"/>
</dbReference>
<dbReference type="Proteomes" id="UP000886005">
    <property type="component" value="Unassembled WGS sequence"/>
</dbReference>
<dbReference type="InterPro" id="IPR020568">
    <property type="entry name" value="Ribosomal_Su5_D2-typ_SF"/>
</dbReference>
<dbReference type="AlphaFoldDB" id="A0A7V1LPJ0"/>
<proteinExistence type="inferred from homology"/>
<sequence length="204" mass="22896">MSAAADHYSVPAAPFEAEIKVKGSRFIAHIRPCANRETAETLYAELRKTYYNATHNCFAYRINDREWRYSDDGEPNGTAGKPILQEIEASGLEQTLCVVTRYYGGTKLGTGGLIRAYGEAARLALNGVSRKTLVHAIRFEVRFGYDLESSVRHFINRHKGLIRETDYSNGVRLTVEVPQSLAAAFERQTAEAHQNRVVLLRTET</sequence>
<gene>
    <name evidence="4" type="ORF">ENJ10_13960</name>
</gene>
<dbReference type="Gene3D" id="3.30.230.30">
    <property type="entry name" value="Impact, N-terminal domain"/>
    <property type="match status" value="1"/>
</dbReference>